<dbReference type="RefSeq" id="WP_092692313.1">
    <property type="nucleotide sequence ID" value="NZ_FNPK01000027.1"/>
</dbReference>
<organism evidence="1 2">
    <name type="scientific">Acinetobacter kyonggiensis</name>
    <dbReference type="NCBI Taxonomy" id="595670"/>
    <lineage>
        <taxon>Bacteria</taxon>
        <taxon>Pseudomonadati</taxon>
        <taxon>Pseudomonadota</taxon>
        <taxon>Gammaproteobacteria</taxon>
        <taxon>Moraxellales</taxon>
        <taxon>Moraxellaceae</taxon>
        <taxon>Acinetobacter</taxon>
    </lineage>
</organism>
<keyword evidence="2" id="KW-1185">Reference proteome</keyword>
<evidence type="ECO:0000313" key="2">
    <source>
        <dbReference type="Proteomes" id="UP000199035"/>
    </source>
</evidence>
<dbReference type="STRING" id="595670.SAMN05421643_12713"/>
<name>A0A1H3MHU9_9GAMM</name>
<dbReference type="AlphaFoldDB" id="A0A1H3MHU9"/>
<evidence type="ECO:0000313" key="1">
    <source>
        <dbReference type="EMBL" id="SDY76206.1"/>
    </source>
</evidence>
<sequence>MNIIEHEPHFWELYQDFEQYYLSIAVDMSSVVSCWDLVLNQDEILAYEHRGRESIVTLAKSMVALAYRGDFTEMESRLAKPDERQAMQLAFKAWQDSQKS</sequence>
<reference evidence="2" key="1">
    <citation type="submission" date="2016-10" db="EMBL/GenBank/DDBJ databases">
        <authorList>
            <person name="Varghese N."/>
            <person name="Submissions S."/>
        </authorList>
    </citation>
    <scope>NUCLEOTIDE SEQUENCE [LARGE SCALE GENOMIC DNA]</scope>
    <source>
        <strain evidence="2">ANC 5109</strain>
    </source>
</reference>
<proteinExistence type="predicted"/>
<gene>
    <name evidence="1" type="ORF">SAMN05421643_12713</name>
</gene>
<accession>A0A1H3MHU9</accession>
<dbReference type="Proteomes" id="UP000199035">
    <property type="component" value="Unassembled WGS sequence"/>
</dbReference>
<protein>
    <submittedName>
        <fullName evidence="1">Uncharacterized protein</fullName>
    </submittedName>
</protein>
<dbReference type="EMBL" id="FNPK01000027">
    <property type="protein sequence ID" value="SDY76206.1"/>
    <property type="molecule type" value="Genomic_DNA"/>
</dbReference>